<dbReference type="Proteomes" id="UP001611494">
    <property type="component" value="Unassembled WGS sequence"/>
</dbReference>
<sequence length="315" mass="33793">MEFGVYVPQIVSEFAPLLDIARTAERTGFANLWLFDHLWSPGLPGHPCLEAWTTATALLTATSTLRVGALVLCNNFRHPVVLGRMATTLDIVSGGRLEFGLGSGSIREEHTRAGLAWGAAAERAGRLGEALEIITSMFAHERTTFAGAHYRVDDIANVPGPVQRPRPPIHIGGTGPKYTLPLVARYADVWNIPTYGLPDRQRLSGLLDAECERIGRDPATLRRSHQAVLALAADEEELPEVRARAGRHFGAAAFALDEGYVGTPSMVADRLAERAAQGFDAVVFMVGAKQAAATMELFAAEVAPRLPGRAGPGGR</sequence>
<dbReference type="Pfam" id="PF00296">
    <property type="entry name" value="Bac_luciferase"/>
    <property type="match status" value="1"/>
</dbReference>
<accession>A0ABW7VR47</accession>
<dbReference type="RefSeq" id="WP_397058677.1">
    <property type="nucleotide sequence ID" value="NZ_JBIRYL010000001.1"/>
</dbReference>
<evidence type="ECO:0000256" key="4">
    <source>
        <dbReference type="ARBA" id="ARBA00023033"/>
    </source>
</evidence>
<name>A0ABW7VR47_9NOCA</name>
<comment type="caution">
    <text evidence="6">The sequence shown here is derived from an EMBL/GenBank/DDBJ whole genome shotgun (WGS) entry which is preliminary data.</text>
</comment>
<evidence type="ECO:0000313" key="7">
    <source>
        <dbReference type="Proteomes" id="UP001611494"/>
    </source>
</evidence>
<keyword evidence="1" id="KW-0285">Flavoprotein</keyword>
<evidence type="ECO:0000259" key="5">
    <source>
        <dbReference type="Pfam" id="PF00296"/>
    </source>
</evidence>
<dbReference type="InterPro" id="IPR050172">
    <property type="entry name" value="SsuD_RutA_monooxygenase"/>
</dbReference>
<dbReference type="PANTHER" id="PTHR42847:SF8">
    <property type="entry name" value="CONSERVED PROTEIN"/>
    <property type="match status" value="1"/>
</dbReference>
<dbReference type="EMBL" id="JBIRYL010000001">
    <property type="protein sequence ID" value="MFI2228470.1"/>
    <property type="molecule type" value="Genomic_DNA"/>
</dbReference>
<evidence type="ECO:0000256" key="2">
    <source>
        <dbReference type="ARBA" id="ARBA00022643"/>
    </source>
</evidence>
<keyword evidence="4" id="KW-0503">Monooxygenase</keyword>
<dbReference type="PANTHER" id="PTHR42847">
    <property type="entry name" value="ALKANESULFONATE MONOOXYGENASE"/>
    <property type="match status" value="1"/>
</dbReference>
<dbReference type="Gene3D" id="3.20.20.30">
    <property type="entry name" value="Luciferase-like domain"/>
    <property type="match status" value="1"/>
</dbReference>
<proteinExistence type="predicted"/>
<keyword evidence="2" id="KW-0288">FMN</keyword>
<evidence type="ECO:0000256" key="3">
    <source>
        <dbReference type="ARBA" id="ARBA00023002"/>
    </source>
</evidence>
<keyword evidence="3" id="KW-0560">Oxidoreductase</keyword>
<evidence type="ECO:0000256" key="1">
    <source>
        <dbReference type="ARBA" id="ARBA00022630"/>
    </source>
</evidence>
<keyword evidence="7" id="KW-1185">Reference proteome</keyword>
<dbReference type="InterPro" id="IPR011251">
    <property type="entry name" value="Luciferase-like_dom"/>
</dbReference>
<protein>
    <submittedName>
        <fullName evidence="6">LLM class flavin-dependent oxidoreductase</fullName>
    </submittedName>
</protein>
<feature type="domain" description="Luciferase-like" evidence="5">
    <location>
        <begin position="1"/>
        <end position="242"/>
    </location>
</feature>
<reference evidence="6 7" key="1">
    <citation type="submission" date="2024-10" db="EMBL/GenBank/DDBJ databases">
        <title>The Natural Products Discovery Center: Release of the First 8490 Sequenced Strains for Exploring Actinobacteria Biosynthetic Diversity.</title>
        <authorList>
            <person name="Kalkreuter E."/>
            <person name="Kautsar S.A."/>
            <person name="Yang D."/>
            <person name="Bader C.D."/>
            <person name="Teijaro C.N."/>
            <person name="Fluegel L."/>
            <person name="Davis C.M."/>
            <person name="Simpson J.R."/>
            <person name="Lauterbach L."/>
            <person name="Steele A.D."/>
            <person name="Gui C."/>
            <person name="Meng S."/>
            <person name="Li G."/>
            <person name="Viehrig K."/>
            <person name="Ye F."/>
            <person name="Su P."/>
            <person name="Kiefer A.F."/>
            <person name="Nichols A."/>
            <person name="Cepeda A.J."/>
            <person name="Yan W."/>
            <person name="Fan B."/>
            <person name="Jiang Y."/>
            <person name="Adhikari A."/>
            <person name="Zheng C.-J."/>
            <person name="Schuster L."/>
            <person name="Cowan T.M."/>
            <person name="Smanski M.J."/>
            <person name="Chevrette M.G."/>
            <person name="De Carvalho L.P.S."/>
            <person name="Shen B."/>
        </authorList>
    </citation>
    <scope>NUCLEOTIDE SEQUENCE [LARGE SCALE GENOMIC DNA]</scope>
    <source>
        <strain evidence="6 7">NPDC019377</strain>
    </source>
</reference>
<evidence type="ECO:0000313" key="6">
    <source>
        <dbReference type="EMBL" id="MFI2228470.1"/>
    </source>
</evidence>
<organism evidence="6 7">
    <name type="scientific">Nocardia testacea</name>
    <dbReference type="NCBI Taxonomy" id="248551"/>
    <lineage>
        <taxon>Bacteria</taxon>
        <taxon>Bacillati</taxon>
        <taxon>Actinomycetota</taxon>
        <taxon>Actinomycetes</taxon>
        <taxon>Mycobacteriales</taxon>
        <taxon>Nocardiaceae</taxon>
        <taxon>Nocardia</taxon>
    </lineage>
</organism>
<gene>
    <name evidence="6" type="ORF">ACH49Z_01290</name>
</gene>
<dbReference type="InterPro" id="IPR036661">
    <property type="entry name" value="Luciferase-like_sf"/>
</dbReference>
<dbReference type="SUPFAM" id="SSF51679">
    <property type="entry name" value="Bacterial luciferase-like"/>
    <property type="match status" value="1"/>
</dbReference>